<comment type="caution">
    <text evidence="3">The sequence shown here is derived from an EMBL/GenBank/DDBJ whole genome shotgun (WGS) entry which is preliminary data.</text>
</comment>
<evidence type="ECO:0000256" key="2">
    <source>
        <dbReference type="SAM" id="MobiDB-lite"/>
    </source>
</evidence>
<dbReference type="EMBL" id="SEOQ01000115">
    <property type="protein sequence ID" value="TFY70215.1"/>
    <property type="molecule type" value="Genomic_DNA"/>
</dbReference>
<gene>
    <name evidence="3" type="ORF">EVG20_g2786</name>
</gene>
<feature type="coiled-coil region" evidence="1">
    <location>
        <begin position="459"/>
        <end position="493"/>
    </location>
</feature>
<feature type="compositionally biased region" description="Polar residues" evidence="2">
    <location>
        <begin position="147"/>
        <end position="160"/>
    </location>
</feature>
<feature type="region of interest" description="Disordered" evidence="2">
    <location>
        <begin position="147"/>
        <end position="168"/>
    </location>
</feature>
<sequence length="524" mass="57454">MLVLHAVRGRFDFNGRLLQGLAEEETKLAYQIRRAGSRSRRNDHAQPARVLLPQSMSSALRSSSRIPLRAASYGPHRGPPSVYGAESIHLFALTIPTFTMYSLPNPRRSLRLLPPLDEIPLEPAFPDHQLFSVPVVSSLGLFEDTPNMANDQLPTPSSVGASMGALPTCPPPPASLQAFKSAFDTRCEPTPTSPLTMYSSSSPNRSQPYPWTGSPGRVSGPSTHNPSQTSSTHAQWPNSATYPNTISTAGNLNPGSYPPTTLYTETYPYDASNPHANAYQASDQASTAPYTYGSQVDTSTSFSGGSGYQGYNPPTTGPSTSLRGGRATVETNVGYGGSSESNVIHLSPYQPPSTPQETESSKPSHKRKSRKDTTKAPRKASQPAPAPAAPPSDDSDQEHAKKKSRTDEEKRRRKALQAQFYRAQHAEAVRHLEDALPEAYKTYDDPPGRETVVRGVRCIKETRNELDAQNMLLRRTQKERDALRYECDSTEEALRRAGQQMVLQQGEIRDLRARVGYWESTSRA</sequence>
<feature type="compositionally biased region" description="Polar residues" evidence="2">
    <location>
        <begin position="193"/>
        <end position="209"/>
    </location>
</feature>
<feature type="compositionally biased region" description="Polar residues" evidence="2">
    <location>
        <begin position="312"/>
        <end position="322"/>
    </location>
</feature>
<organism evidence="3 4">
    <name type="scientific">Dentipellis fragilis</name>
    <dbReference type="NCBI Taxonomy" id="205917"/>
    <lineage>
        <taxon>Eukaryota</taxon>
        <taxon>Fungi</taxon>
        <taxon>Dikarya</taxon>
        <taxon>Basidiomycota</taxon>
        <taxon>Agaricomycotina</taxon>
        <taxon>Agaricomycetes</taxon>
        <taxon>Russulales</taxon>
        <taxon>Hericiaceae</taxon>
        <taxon>Dentipellis</taxon>
    </lineage>
</organism>
<feature type="region of interest" description="Disordered" evidence="2">
    <location>
        <begin position="301"/>
        <end position="414"/>
    </location>
</feature>
<evidence type="ECO:0000256" key="1">
    <source>
        <dbReference type="SAM" id="Coils"/>
    </source>
</evidence>
<reference evidence="3 4" key="1">
    <citation type="submission" date="2019-02" db="EMBL/GenBank/DDBJ databases">
        <title>Genome sequencing of the rare red list fungi Dentipellis fragilis.</title>
        <authorList>
            <person name="Buettner E."/>
            <person name="Kellner H."/>
        </authorList>
    </citation>
    <scope>NUCLEOTIDE SEQUENCE [LARGE SCALE GENOMIC DNA]</scope>
    <source>
        <strain evidence="3 4">DSM 105465</strain>
    </source>
</reference>
<feature type="compositionally biased region" description="Polar residues" evidence="2">
    <location>
        <begin position="220"/>
        <end position="254"/>
    </location>
</feature>
<evidence type="ECO:0000313" key="3">
    <source>
        <dbReference type="EMBL" id="TFY70215.1"/>
    </source>
</evidence>
<accession>A0A4Y9Z646</accession>
<dbReference type="AlphaFoldDB" id="A0A4Y9Z646"/>
<keyword evidence="1" id="KW-0175">Coiled coil</keyword>
<feature type="region of interest" description="Disordered" evidence="2">
    <location>
        <begin position="190"/>
        <end position="259"/>
    </location>
</feature>
<dbReference type="Proteomes" id="UP000298327">
    <property type="component" value="Unassembled WGS sequence"/>
</dbReference>
<proteinExistence type="predicted"/>
<evidence type="ECO:0000313" key="4">
    <source>
        <dbReference type="Proteomes" id="UP000298327"/>
    </source>
</evidence>
<name>A0A4Y9Z646_9AGAM</name>
<protein>
    <submittedName>
        <fullName evidence="3">Uncharacterized protein</fullName>
    </submittedName>
</protein>
<keyword evidence="4" id="KW-1185">Reference proteome</keyword>